<evidence type="ECO:0000313" key="2">
    <source>
        <dbReference type="EMBL" id="VDK77212.1"/>
    </source>
</evidence>
<protein>
    <submittedName>
        <fullName evidence="2">Uncharacterized protein</fullName>
    </submittedName>
</protein>
<keyword evidence="1" id="KW-1133">Transmembrane helix</keyword>
<feature type="transmembrane region" description="Helical" evidence="1">
    <location>
        <begin position="46"/>
        <end position="67"/>
    </location>
</feature>
<sequence length="161" mass="17872">MCSSYTPLVTSACYSVGLLYLFHLLGILTFWYGITKELSSWIVPKIVLKTTTVLACIIITCVLTYFITNNPAYIGNVIARGLNADYLDHKSAIDIGTIIVVTVCAAVAMGQTWLLALLIGCYKDTRKKELQRLLEEAMRREKAKFGKRPDGELRGLCTTSI</sequence>
<dbReference type="Proteomes" id="UP000271889">
    <property type="component" value="Unassembled WGS sequence"/>
</dbReference>
<reference evidence="2 3" key="1">
    <citation type="submission" date="2018-11" db="EMBL/GenBank/DDBJ databases">
        <authorList>
            <consortium name="Pathogen Informatics"/>
        </authorList>
    </citation>
    <scope>NUCLEOTIDE SEQUENCE [LARGE SCALE GENOMIC DNA]</scope>
</reference>
<organism evidence="2 3">
    <name type="scientific">Cylicostephanus goldi</name>
    <name type="common">Nematode worm</name>
    <dbReference type="NCBI Taxonomy" id="71465"/>
    <lineage>
        <taxon>Eukaryota</taxon>
        <taxon>Metazoa</taxon>
        <taxon>Ecdysozoa</taxon>
        <taxon>Nematoda</taxon>
        <taxon>Chromadorea</taxon>
        <taxon>Rhabditida</taxon>
        <taxon>Rhabditina</taxon>
        <taxon>Rhabditomorpha</taxon>
        <taxon>Strongyloidea</taxon>
        <taxon>Strongylidae</taxon>
        <taxon>Cylicostephanus</taxon>
    </lineage>
</organism>
<proteinExistence type="predicted"/>
<evidence type="ECO:0000256" key="1">
    <source>
        <dbReference type="SAM" id="Phobius"/>
    </source>
</evidence>
<keyword evidence="3" id="KW-1185">Reference proteome</keyword>
<accession>A0A3P6SMU1</accession>
<dbReference type="AlphaFoldDB" id="A0A3P6SMU1"/>
<keyword evidence="1" id="KW-0812">Transmembrane</keyword>
<feature type="transmembrane region" description="Helical" evidence="1">
    <location>
        <begin position="95"/>
        <end position="122"/>
    </location>
</feature>
<name>A0A3P6SMU1_CYLGO</name>
<feature type="transmembrane region" description="Helical" evidence="1">
    <location>
        <begin position="14"/>
        <end position="34"/>
    </location>
</feature>
<dbReference type="EMBL" id="UYRV01025308">
    <property type="protein sequence ID" value="VDK77212.1"/>
    <property type="molecule type" value="Genomic_DNA"/>
</dbReference>
<keyword evidence="1" id="KW-0472">Membrane</keyword>
<gene>
    <name evidence="2" type="ORF">CGOC_LOCUS7325</name>
</gene>
<evidence type="ECO:0000313" key="3">
    <source>
        <dbReference type="Proteomes" id="UP000271889"/>
    </source>
</evidence>
<dbReference type="OrthoDB" id="5873946at2759"/>